<name>A0A813DDL3_POLGL</name>
<keyword evidence="8" id="KW-1185">Reference proteome</keyword>
<evidence type="ECO:0000313" key="7">
    <source>
        <dbReference type="EMBL" id="CAE8584302.1"/>
    </source>
</evidence>
<evidence type="ECO:0000256" key="5">
    <source>
        <dbReference type="RuleBase" id="RU003832"/>
    </source>
</evidence>
<dbReference type="UniPathway" id="UPA00378"/>
<evidence type="ECO:0000256" key="3">
    <source>
        <dbReference type="ARBA" id="ARBA00022676"/>
    </source>
</evidence>
<evidence type="ECO:0000256" key="4">
    <source>
        <dbReference type="ARBA" id="ARBA00022679"/>
    </source>
</evidence>
<feature type="domain" description="Fucosyltransferase C-terminal" evidence="6">
    <location>
        <begin position="84"/>
        <end position="232"/>
    </location>
</feature>
<organism evidence="7 8">
    <name type="scientific">Polarella glacialis</name>
    <name type="common">Dinoflagellate</name>
    <dbReference type="NCBI Taxonomy" id="89957"/>
    <lineage>
        <taxon>Eukaryota</taxon>
        <taxon>Sar</taxon>
        <taxon>Alveolata</taxon>
        <taxon>Dinophyceae</taxon>
        <taxon>Suessiales</taxon>
        <taxon>Suessiaceae</taxon>
        <taxon>Polarella</taxon>
    </lineage>
</organism>
<dbReference type="OrthoDB" id="416387at2759"/>
<keyword evidence="5" id="KW-0812">Transmembrane</keyword>
<dbReference type="EC" id="2.4.1.-" evidence="5"/>
<comment type="pathway">
    <text evidence="1">Protein modification; protein glycosylation.</text>
</comment>
<evidence type="ECO:0000256" key="1">
    <source>
        <dbReference type="ARBA" id="ARBA00004922"/>
    </source>
</evidence>
<feature type="non-terminal residue" evidence="7">
    <location>
        <position position="1"/>
    </location>
</feature>
<dbReference type="InterPro" id="IPR055270">
    <property type="entry name" value="Glyco_tran_10_C"/>
</dbReference>
<dbReference type="Gene3D" id="3.40.50.11650">
    <property type="entry name" value="Glycosyl transferase family 10, N-terminal domain"/>
    <property type="match status" value="1"/>
</dbReference>
<dbReference type="PANTHER" id="PTHR11929">
    <property type="entry name" value="ALPHA- 1,3 -FUCOSYLTRANSFERASE"/>
    <property type="match status" value="1"/>
</dbReference>
<reference evidence="7" key="1">
    <citation type="submission" date="2021-02" db="EMBL/GenBank/DDBJ databases">
        <authorList>
            <person name="Dougan E. K."/>
            <person name="Rhodes N."/>
            <person name="Thang M."/>
            <person name="Chan C."/>
        </authorList>
    </citation>
    <scope>NUCLEOTIDE SEQUENCE</scope>
</reference>
<gene>
    <name evidence="7" type="ORF">PGLA1383_LOCUS3233</name>
</gene>
<sequence length="252" mass="28619">SFEQLLLHGSRAKLVFFTGENVRPPVGKVPLCISFDHLPSSVPSSLHTRIPLWVFNKEVHRVLELHESRLGGDLGASFRGGSGRKERFCCWVASNANMYNAQLRLRFVQSLSTSYKQVDCGGQVMNNVGGPVKDKMEFLSRYKFNICFENASFPGYCTEKLLHAFAAGCVPIYWGDPTTTTTTTTTTTMTTTTSDFNPKAFISAHGFETPELLLRHIERVDQDAELYESYLRQPIFSQLWYDRLKHWPSFCQ</sequence>
<dbReference type="Gene3D" id="3.40.50.11660">
    <property type="entry name" value="Glycosyl transferase family 10, C-terminal domain"/>
    <property type="match status" value="1"/>
</dbReference>
<dbReference type="PANTHER" id="PTHR11929:SF194">
    <property type="entry name" value="ALPHA-(1,3)-FUCOSYLTRANSFERASE 10"/>
    <property type="match status" value="1"/>
</dbReference>
<dbReference type="InterPro" id="IPR001503">
    <property type="entry name" value="Glyco_trans_10"/>
</dbReference>
<comment type="similarity">
    <text evidence="2 5">Belongs to the glycosyltransferase 10 family.</text>
</comment>
<feature type="non-terminal residue" evidence="7">
    <location>
        <position position="252"/>
    </location>
</feature>
<dbReference type="AlphaFoldDB" id="A0A813DDL3"/>
<keyword evidence="5" id="KW-0333">Golgi apparatus</keyword>
<accession>A0A813DDL3</accession>
<dbReference type="Pfam" id="PF00852">
    <property type="entry name" value="Glyco_transf_10"/>
    <property type="match status" value="1"/>
</dbReference>
<dbReference type="EMBL" id="CAJNNV010001095">
    <property type="protein sequence ID" value="CAE8584302.1"/>
    <property type="molecule type" value="Genomic_DNA"/>
</dbReference>
<proteinExistence type="inferred from homology"/>
<dbReference type="GO" id="GO:0008417">
    <property type="term" value="F:fucosyltransferase activity"/>
    <property type="evidence" value="ECO:0007669"/>
    <property type="project" value="InterPro"/>
</dbReference>
<evidence type="ECO:0000259" key="6">
    <source>
        <dbReference type="Pfam" id="PF00852"/>
    </source>
</evidence>
<keyword evidence="5" id="KW-0472">Membrane</keyword>
<keyword evidence="4 5" id="KW-0808">Transferase</keyword>
<comment type="caution">
    <text evidence="7">The sequence shown here is derived from an EMBL/GenBank/DDBJ whole genome shotgun (WGS) entry which is preliminary data.</text>
</comment>
<dbReference type="InterPro" id="IPR038577">
    <property type="entry name" value="GT10-like_C_sf"/>
</dbReference>
<dbReference type="SUPFAM" id="SSF53756">
    <property type="entry name" value="UDP-Glycosyltransferase/glycogen phosphorylase"/>
    <property type="match status" value="1"/>
</dbReference>
<dbReference type="Proteomes" id="UP000654075">
    <property type="component" value="Unassembled WGS sequence"/>
</dbReference>
<comment type="subcellular location">
    <subcellularLocation>
        <location evidence="5">Golgi apparatus</location>
        <location evidence="5">Golgi stack membrane</location>
        <topology evidence="5">Single-pass type II membrane protein</topology>
    </subcellularLocation>
</comment>
<evidence type="ECO:0000313" key="8">
    <source>
        <dbReference type="Proteomes" id="UP000654075"/>
    </source>
</evidence>
<protein>
    <recommendedName>
        <fullName evidence="5">Fucosyltransferase</fullName>
        <ecNumber evidence="5">2.4.1.-</ecNumber>
    </recommendedName>
</protein>
<dbReference type="InterPro" id="IPR042574">
    <property type="entry name" value="FucT_N_sf"/>
</dbReference>
<dbReference type="GO" id="GO:0032580">
    <property type="term" value="C:Golgi cisterna membrane"/>
    <property type="evidence" value="ECO:0007669"/>
    <property type="project" value="UniProtKB-SubCell"/>
</dbReference>
<evidence type="ECO:0000256" key="2">
    <source>
        <dbReference type="ARBA" id="ARBA00008919"/>
    </source>
</evidence>
<keyword evidence="3 5" id="KW-0328">Glycosyltransferase</keyword>